<feature type="domain" description="4Fe-4S ferredoxin-type" evidence="1">
    <location>
        <begin position="232"/>
        <end position="261"/>
    </location>
</feature>
<dbReference type="InterPro" id="IPR043256">
    <property type="entry name" value="MvhB-like"/>
</dbReference>
<dbReference type="RefSeq" id="WP_193806653.1">
    <property type="nucleotide sequence ID" value="NZ_CP087714.1"/>
</dbReference>
<evidence type="ECO:0000313" key="3">
    <source>
        <dbReference type="Proteomes" id="UP001492541"/>
    </source>
</evidence>
<dbReference type="PANTHER" id="PTHR43193:SF2">
    <property type="entry name" value="POLYFERREDOXIN PROTEIN FWDF"/>
    <property type="match status" value="1"/>
</dbReference>
<dbReference type="InterPro" id="IPR052977">
    <property type="entry name" value="Polyferredoxin-like_ET"/>
</dbReference>
<dbReference type="PANTHER" id="PTHR43193">
    <property type="match status" value="1"/>
</dbReference>
<dbReference type="Pfam" id="PF12838">
    <property type="entry name" value="Fer4_7"/>
    <property type="match status" value="4"/>
</dbReference>
<dbReference type="InterPro" id="IPR017900">
    <property type="entry name" value="4Fe4S_Fe_S_CS"/>
</dbReference>
<name>A0ABZ3H3G1_GEOAI</name>
<sequence length="433" mass="49766">MVDVERDIDMAGETKFKYIQRAGKEVRELVYDYKICNGCGICVYACPVNAIELGPVHDIAIGLEMPPVTIDHTKCAYCGICYAFCPFNAYEFYVNGNKVEKEDLPLSPVGFTEIDYGKCMDCTLCYRVCPEDAITREIKITRDAISEKNEGVNGKVIIDREKCNLCGICAEFCPVFKMVEREPGPTNPMPYEDILLDESTCDYCVLCEDVCPEEAIKVEDGRRIEFRLEKLAIISVDNEKCSNCAYCEVVCPYDAIKTTKPMEGELFLYEPRMYRCDPVGCGACIKICQHNRVWYVSEDKGRVHFNEDHCIYCGACENACPYDLIGVRRESYYTKENVSWEPWVESWHQALSRIIEKRRTTEPERKLYREELGGIIAEEDIIVRKVDERVRAELEEKLRAVEALLKRPYYRRVIEKGNTEAFINGLRKELSEG</sequence>
<organism evidence="2 3">
    <name type="scientific">Geoglobus acetivorans</name>
    <dbReference type="NCBI Taxonomy" id="565033"/>
    <lineage>
        <taxon>Archaea</taxon>
        <taxon>Methanobacteriati</taxon>
        <taxon>Methanobacteriota</taxon>
        <taxon>Archaeoglobi</taxon>
        <taxon>Archaeoglobales</taxon>
        <taxon>Archaeoglobaceae</taxon>
        <taxon>Geoglobus</taxon>
    </lineage>
</organism>
<dbReference type="CDD" id="cd10549">
    <property type="entry name" value="MtMvhB_like"/>
    <property type="match status" value="2"/>
</dbReference>
<evidence type="ECO:0000259" key="1">
    <source>
        <dbReference type="PROSITE" id="PS51379"/>
    </source>
</evidence>
<dbReference type="EMBL" id="CP087714">
    <property type="protein sequence ID" value="XAT63977.1"/>
    <property type="molecule type" value="Genomic_DNA"/>
</dbReference>
<accession>A0ABZ3H3G1</accession>
<feature type="domain" description="4Fe-4S ferredoxin-type" evidence="1">
    <location>
        <begin position="27"/>
        <end position="56"/>
    </location>
</feature>
<feature type="domain" description="4Fe-4S ferredoxin-type" evidence="1">
    <location>
        <begin position="301"/>
        <end position="330"/>
    </location>
</feature>
<dbReference type="PROSITE" id="PS00198">
    <property type="entry name" value="4FE4S_FER_1"/>
    <property type="match status" value="4"/>
</dbReference>
<dbReference type="Gene3D" id="3.30.70.20">
    <property type="match status" value="4"/>
</dbReference>
<gene>
    <name evidence="2" type="ORF">LPQ35_01030</name>
</gene>
<dbReference type="PIRSF" id="PIRSF005658">
    <property type="entry name" value="FwdF"/>
    <property type="match status" value="1"/>
</dbReference>
<reference evidence="2 3" key="1">
    <citation type="submission" date="2021-11" db="EMBL/GenBank/DDBJ databases">
        <title>Whole genome of Geoglobus acetivorans.</title>
        <authorList>
            <person name="Liu D."/>
        </authorList>
    </citation>
    <scope>NUCLEOTIDE SEQUENCE [LARGE SCALE GENOMIC DNA]</scope>
    <source>
        <strain evidence="2 3">SBH6</strain>
    </source>
</reference>
<feature type="domain" description="4Fe-4S ferredoxin-type" evidence="1">
    <location>
        <begin position="192"/>
        <end position="221"/>
    </location>
</feature>
<evidence type="ECO:0000313" key="2">
    <source>
        <dbReference type="EMBL" id="XAT63977.1"/>
    </source>
</evidence>
<proteinExistence type="predicted"/>
<dbReference type="PROSITE" id="PS51379">
    <property type="entry name" value="4FE4S_FER_2"/>
    <property type="match status" value="7"/>
</dbReference>
<dbReference type="GeneID" id="90448224"/>
<dbReference type="Proteomes" id="UP001492541">
    <property type="component" value="Chromosome"/>
</dbReference>
<keyword evidence="3" id="KW-1185">Reference proteome</keyword>
<protein>
    <submittedName>
        <fullName evidence="2">4Fe-4S binding protein</fullName>
    </submittedName>
</protein>
<dbReference type="Gene3D" id="3.30.70.3270">
    <property type="match status" value="1"/>
</dbReference>
<feature type="domain" description="4Fe-4S ferredoxin-type" evidence="1">
    <location>
        <begin position="154"/>
        <end position="184"/>
    </location>
</feature>
<feature type="domain" description="4Fe-4S ferredoxin-type" evidence="1">
    <location>
        <begin position="110"/>
        <end position="139"/>
    </location>
</feature>
<dbReference type="SUPFAM" id="SSF54862">
    <property type="entry name" value="4Fe-4S ferredoxins"/>
    <property type="match status" value="1"/>
</dbReference>
<feature type="domain" description="4Fe-4S ferredoxin-type" evidence="1">
    <location>
        <begin position="66"/>
        <end position="95"/>
    </location>
</feature>
<dbReference type="InterPro" id="IPR017896">
    <property type="entry name" value="4Fe4S_Fe-S-bd"/>
</dbReference>